<dbReference type="PATRIC" id="fig|1280950.3.peg.1884"/>
<dbReference type="RefSeq" id="WP_035616486.1">
    <property type="nucleotide sequence ID" value="NZ_ARYK01000004.1"/>
</dbReference>
<protein>
    <submittedName>
        <fullName evidence="2">Uncharacterized protein</fullName>
    </submittedName>
</protein>
<gene>
    <name evidence="2" type="ORF">HJO_09419</name>
</gene>
<dbReference type="OrthoDB" id="7619701at2"/>
<accession>A0A059FP50</accession>
<comment type="caution">
    <text evidence="2">The sequence shown here is derived from an EMBL/GenBank/DDBJ whole genome shotgun (WGS) entry which is preliminary data.</text>
</comment>
<dbReference type="Proteomes" id="UP000025171">
    <property type="component" value="Unassembled WGS sequence"/>
</dbReference>
<reference evidence="2 3" key="1">
    <citation type="journal article" date="2014" name="Antonie Van Leeuwenhoek">
        <title>Hyphomonas beringensis sp. nov. and Hyphomonas chukchiensis sp. nov., isolated from surface seawater of the Bering Sea and Chukchi Sea.</title>
        <authorList>
            <person name="Li C."/>
            <person name="Lai Q."/>
            <person name="Li G."/>
            <person name="Dong C."/>
            <person name="Wang J."/>
            <person name="Liao Y."/>
            <person name="Shao Z."/>
        </authorList>
    </citation>
    <scope>NUCLEOTIDE SEQUENCE [LARGE SCALE GENOMIC DNA]</scope>
    <source>
        <strain evidence="2 3">MHS-2</strain>
    </source>
</reference>
<keyword evidence="3" id="KW-1185">Reference proteome</keyword>
<keyword evidence="1" id="KW-0175">Coiled coil</keyword>
<evidence type="ECO:0000256" key="1">
    <source>
        <dbReference type="SAM" id="Coils"/>
    </source>
</evidence>
<name>A0A059FP50_9PROT</name>
<dbReference type="STRING" id="1280950.HJO_09419"/>
<feature type="coiled-coil region" evidence="1">
    <location>
        <begin position="16"/>
        <end position="50"/>
    </location>
</feature>
<evidence type="ECO:0000313" key="3">
    <source>
        <dbReference type="Proteomes" id="UP000025171"/>
    </source>
</evidence>
<dbReference type="EMBL" id="ARYK01000004">
    <property type="protein sequence ID" value="KCZ92243.1"/>
    <property type="molecule type" value="Genomic_DNA"/>
</dbReference>
<dbReference type="AlphaFoldDB" id="A0A059FP50"/>
<evidence type="ECO:0000313" key="2">
    <source>
        <dbReference type="EMBL" id="KCZ92243.1"/>
    </source>
</evidence>
<organism evidence="2 3">
    <name type="scientific">Hyphomonas johnsonii MHS-2</name>
    <dbReference type="NCBI Taxonomy" id="1280950"/>
    <lineage>
        <taxon>Bacteria</taxon>
        <taxon>Pseudomonadati</taxon>
        <taxon>Pseudomonadota</taxon>
        <taxon>Alphaproteobacteria</taxon>
        <taxon>Hyphomonadales</taxon>
        <taxon>Hyphomonadaceae</taxon>
        <taxon>Hyphomonas</taxon>
    </lineage>
</organism>
<proteinExistence type="predicted"/>
<sequence length="106" mass="11811">MAAGKHTLQKIVSLKRQKAEQDFQAVQQELDRVREAAEEITSTLRALDGQTDGADTLILAHRHGHVRKLISDLDAQRAAIAGKEAELLAAREVLKRAFDSEERLKD</sequence>